<feature type="short sequence motif" description="Histidine triad motif" evidence="2 3">
    <location>
        <begin position="96"/>
        <end position="100"/>
    </location>
</feature>
<dbReference type="PROSITE" id="PS00892">
    <property type="entry name" value="HIT_1"/>
    <property type="match status" value="1"/>
</dbReference>
<keyword evidence="7" id="KW-1185">Reference proteome</keyword>
<dbReference type="SUPFAM" id="SSF54197">
    <property type="entry name" value="HIT-like"/>
    <property type="match status" value="1"/>
</dbReference>
<dbReference type="Gene3D" id="3.30.428.10">
    <property type="entry name" value="HIT-like"/>
    <property type="match status" value="1"/>
</dbReference>
<dbReference type="CDD" id="cd01277">
    <property type="entry name" value="HINT_subgroup"/>
    <property type="match status" value="1"/>
</dbReference>
<dbReference type="InterPro" id="IPR036265">
    <property type="entry name" value="HIT-like_sf"/>
</dbReference>
<dbReference type="InterPro" id="IPR010756">
    <property type="entry name" value="Tls1-like"/>
</dbReference>
<dbReference type="EC" id="3.6.1.17" evidence="6"/>
<dbReference type="PRINTS" id="PR00332">
    <property type="entry name" value="HISTRIAD"/>
</dbReference>
<dbReference type="EMBL" id="CP118378">
    <property type="protein sequence ID" value="WFD44118.1"/>
    <property type="molecule type" value="Genomic_DNA"/>
</dbReference>
<dbReference type="PROSITE" id="PS51084">
    <property type="entry name" value="HIT_2"/>
    <property type="match status" value="1"/>
</dbReference>
<feature type="active site" description="Tele-AMP-histidine intermediate" evidence="1">
    <location>
        <position position="98"/>
    </location>
</feature>
<dbReference type="GO" id="GO:0009117">
    <property type="term" value="P:nucleotide metabolic process"/>
    <property type="evidence" value="ECO:0007669"/>
    <property type="project" value="TreeGrafter"/>
</dbReference>
<dbReference type="GO" id="GO:0004081">
    <property type="term" value="F:bis(5'-nucleosyl)-tetraphosphatase (asymmetrical) activity"/>
    <property type="evidence" value="ECO:0007669"/>
    <property type="project" value="UniProtKB-EC"/>
</dbReference>
<dbReference type="AlphaFoldDB" id="A0AAF0F7I8"/>
<evidence type="ECO:0000313" key="7">
    <source>
        <dbReference type="Proteomes" id="UP001214628"/>
    </source>
</evidence>
<evidence type="ECO:0000256" key="2">
    <source>
        <dbReference type="PIRSR" id="PIRSR601310-3"/>
    </source>
</evidence>
<organism evidence="6 7">
    <name type="scientific">Malassezia psittaci</name>
    <dbReference type="NCBI Taxonomy" id="1821823"/>
    <lineage>
        <taxon>Eukaryota</taxon>
        <taxon>Fungi</taxon>
        <taxon>Dikarya</taxon>
        <taxon>Basidiomycota</taxon>
        <taxon>Ustilaginomycotina</taxon>
        <taxon>Malasseziomycetes</taxon>
        <taxon>Malasseziales</taxon>
        <taxon>Malasseziaceae</taxon>
        <taxon>Malassezia</taxon>
    </lineage>
</organism>
<feature type="compositionally biased region" description="Basic and acidic residues" evidence="4">
    <location>
        <begin position="156"/>
        <end position="165"/>
    </location>
</feature>
<dbReference type="Proteomes" id="UP001214628">
    <property type="component" value="Chromosome 4"/>
</dbReference>
<evidence type="ECO:0000313" key="6">
    <source>
        <dbReference type="EMBL" id="WFD44118.1"/>
    </source>
</evidence>
<feature type="region of interest" description="Disordered" evidence="4">
    <location>
        <begin position="378"/>
        <end position="440"/>
    </location>
</feature>
<accession>A0AAF0F7I8</accession>
<dbReference type="InterPro" id="IPR001310">
    <property type="entry name" value="Histidine_triad_HIT"/>
</dbReference>
<proteinExistence type="predicted"/>
<dbReference type="InterPro" id="IPR019808">
    <property type="entry name" value="Histidine_triad_CS"/>
</dbReference>
<feature type="domain" description="HIT" evidence="5">
    <location>
        <begin position="8"/>
        <end position="111"/>
    </location>
</feature>
<evidence type="ECO:0000256" key="3">
    <source>
        <dbReference type="PROSITE-ProRule" id="PRU00464"/>
    </source>
</evidence>
<dbReference type="Pfam" id="PF07052">
    <property type="entry name" value="Hep_59"/>
    <property type="match status" value="1"/>
</dbReference>
<evidence type="ECO:0000256" key="1">
    <source>
        <dbReference type="PIRSR" id="PIRSR601310-1"/>
    </source>
</evidence>
<evidence type="ECO:0000256" key="4">
    <source>
        <dbReference type="SAM" id="MobiDB-lite"/>
    </source>
</evidence>
<reference evidence="6" key="1">
    <citation type="submission" date="2023-02" db="EMBL/GenBank/DDBJ databases">
        <title>Mating type loci evolution in Malassezia.</title>
        <authorList>
            <person name="Coelho M.A."/>
        </authorList>
    </citation>
    <scope>NUCLEOTIDE SEQUENCE</scope>
    <source>
        <strain evidence="6">CBS 14136</strain>
    </source>
</reference>
<name>A0AAF0F7I8_9BASI</name>
<dbReference type="PANTHER" id="PTHR46648">
    <property type="entry name" value="HIT FAMILY PROTEIN 1"/>
    <property type="match status" value="1"/>
</dbReference>
<gene>
    <name evidence="6" type="primary">HNT1</name>
    <name evidence="6" type="ORF">MPSI1_002783</name>
</gene>
<evidence type="ECO:0000259" key="5">
    <source>
        <dbReference type="PROSITE" id="PS51084"/>
    </source>
</evidence>
<dbReference type="Pfam" id="PF01230">
    <property type="entry name" value="HIT"/>
    <property type="match status" value="1"/>
</dbReference>
<sequence length="440" mass="49490">MVTDENCIFCKIIAGKIPSRKFVETDKSFAFLDIGPCAPGHSLIIPKYHAAKFHELPDDALADILPVAKKVALATGAEDYNLLQNNGRIAHQVVDHVHFHVIPKPNEKQGLGVGWPSYEPSKEELDETSLPQKLRLMASQDTASSEQPVFKKRNRGAKDVRKSESIQESDVVDDDQQHDKASEVEELITLRSLIRKPTGMGLDELNKSRAEDSMKIQLKDQKKQHRSDAMTRLVHGNHFEAESGFGDVNLPMMEYVEKEMQKRGLGSDHDTHESIQLRIQDPKDDLFSVAEKYRRLQKEAEQAQCNQPKKNVSEEATSTLGAAMLSKIPEVDLGLSARLQNIEATEKAKRALLELSQSQAGNQEKQDDTYLARTPYFRQVPGAPKSRERSVPKPGVSLLREARLEAQGISVNAHTSRSHQRQERASDARVLTAFRKRQRR</sequence>
<dbReference type="PANTHER" id="PTHR46648:SF1">
    <property type="entry name" value="ADENOSINE 5'-MONOPHOSPHORAMIDASE HNT1"/>
    <property type="match status" value="1"/>
</dbReference>
<dbReference type="InterPro" id="IPR011146">
    <property type="entry name" value="HIT-like"/>
</dbReference>
<dbReference type="InterPro" id="IPR039384">
    <property type="entry name" value="HINT"/>
</dbReference>
<protein>
    <submittedName>
        <fullName evidence="6">Bis(5'-nucleosyl)-tetraphosphatase (Asymmetrical)</fullName>
        <ecNumber evidence="6">3.6.1.17</ecNumber>
    </submittedName>
</protein>
<keyword evidence="6" id="KW-0378">Hydrolase</keyword>
<feature type="region of interest" description="Disordered" evidence="4">
    <location>
        <begin position="139"/>
        <end position="179"/>
    </location>
</feature>